<gene>
    <name evidence="13" type="ORF">ACFSKX_16985</name>
</gene>
<dbReference type="SUPFAM" id="SSF56935">
    <property type="entry name" value="Porins"/>
    <property type="match status" value="1"/>
</dbReference>
<dbReference type="RefSeq" id="WP_265721277.1">
    <property type="nucleotide sequence ID" value="NZ_JAPIVK010000010.1"/>
</dbReference>
<dbReference type="InterPro" id="IPR000531">
    <property type="entry name" value="Beta-barrel_TonB"/>
</dbReference>
<keyword evidence="10" id="KW-0732">Signal</keyword>
<keyword evidence="5 9" id="KW-0798">TonB box</keyword>
<evidence type="ECO:0000313" key="13">
    <source>
        <dbReference type="EMBL" id="MFD2312119.1"/>
    </source>
</evidence>
<keyword evidence="4 8" id="KW-0812">Transmembrane</keyword>
<dbReference type="InterPro" id="IPR036942">
    <property type="entry name" value="Beta-barrel_TonB_sf"/>
</dbReference>
<evidence type="ECO:0000256" key="2">
    <source>
        <dbReference type="ARBA" id="ARBA00022448"/>
    </source>
</evidence>
<dbReference type="EMBL" id="JBHUJD010000029">
    <property type="protein sequence ID" value="MFD2312119.1"/>
    <property type="molecule type" value="Genomic_DNA"/>
</dbReference>
<keyword evidence="7 8" id="KW-0998">Cell outer membrane</keyword>
<dbReference type="InterPro" id="IPR012910">
    <property type="entry name" value="Plug_dom"/>
</dbReference>
<evidence type="ECO:0000256" key="8">
    <source>
        <dbReference type="PROSITE-ProRule" id="PRU01360"/>
    </source>
</evidence>
<dbReference type="PROSITE" id="PS52016">
    <property type="entry name" value="TONB_DEPENDENT_REC_3"/>
    <property type="match status" value="1"/>
</dbReference>
<evidence type="ECO:0000256" key="9">
    <source>
        <dbReference type="RuleBase" id="RU003357"/>
    </source>
</evidence>
<keyword evidence="3 8" id="KW-1134">Transmembrane beta strand</keyword>
<dbReference type="Pfam" id="PF07715">
    <property type="entry name" value="Plug"/>
    <property type="match status" value="1"/>
</dbReference>
<organism evidence="13 14">
    <name type="scientific">Microbulbifer halophilus</name>
    <dbReference type="NCBI Taxonomy" id="453963"/>
    <lineage>
        <taxon>Bacteria</taxon>
        <taxon>Pseudomonadati</taxon>
        <taxon>Pseudomonadota</taxon>
        <taxon>Gammaproteobacteria</taxon>
        <taxon>Cellvibrionales</taxon>
        <taxon>Microbulbiferaceae</taxon>
        <taxon>Microbulbifer</taxon>
    </lineage>
</organism>
<dbReference type="PANTHER" id="PTHR40980">
    <property type="entry name" value="PLUG DOMAIN-CONTAINING PROTEIN"/>
    <property type="match status" value="1"/>
</dbReference>
<feature type="domain" description="TonB-dependent receptor-like beta-barrel" evidence="11">
    <location>
        <begin position="408"/>
        <end position="856"/>
    </location>
</feature>
<feature type="signal peptide" evidence="10">
    <location>
        <begin position="1"/>
        <end position="24"/>
    </location>
</feature>
<dbReference type="InterPro" id="IPR010104">
    <property type="entry name" value="TonB_rcpt_bac"/>
</dbReference>
<comment type="caution">
    <text evidence="13">The sequence shown here is derived from an EMBL/GenBank/DDBJ whole genome shotgun (WGS) entry which is preliminary data.</text>
</comment>
<evidence type="ECO:0000256" key="1">
    <source>
        <dbReference type="ARBA" id="ARBA00004571"/>
    </source>
</evidence>
<dbReference type="Gene3D" id="2.170.130.10">
    <property type="entry name" value="TonB-dependent receptor, plug domain"/>
    <property type="match status" value="1"/>
</dbReference>
<accession>A0ABW5EKU8</accession>
<evidence type="ECO:0000256" key="10">
    <source>
        <dbReference type="SAM" id="SignalP"/>
    </source>
</evidence>
<evidence type="ECO:0000259" key="12">
    <source>
        <dbReference type="Pfam" id="PF07715"/>
    </source>
</evidence>
<evidence type="ECO:0000256" key="7">
    <source>
        <dbReference type="ARBA" id="ARBA00023237"/>
    </source>
</evidence>
<comment type="similarity">
    <text evidence="8 9">Belongs to the TonB-dependent receptor family.</text>
</comment>
<dbReference type="InterPro" id="IPR039426">
    <property type="entry name" value="TonB-dep_rcpt-like"/>
</dbReference>
<protein>
    <submittedName>
        <fullName evidence="13">TonB-dependent receptor</fullName>
    </submittedName>
</protein>
<keyword evidence="2 8" id="KW-0813">Transport</keyword>
<reference evidence="14" key="1">
    <citation type="journal article" date="2019" name="Int. J. Syst. Evol. Microbiol.">
        <title>The Global Catalogue of Microorganisms (GCM) 10K type strain sequencing project: providing services to taxonomists for standard genome sequencing and annotation.</title>
        <authorList>
            <consortium name="The Broad Institute Genomics Platform"/>
            <consortium name="The Broad Institute Genome Sequencing Center for Infectious Disease"/>
            <person name="Wu L."/>
            <person name="Ma J."/>
        </authorList>
    </citation>
    <scope>NUCLEOTIDE SEQUENCE [LARGE SCALE GENOMIC DNA]</scope>
    <source>
        <strain evidence="14">KCTC 12848</strain>
    </source>
</reference>
<dbReference type="Gene3D" id="2.40.170.20">
    <property type="entry name" value="TonB-dependent receptor, beta-barrel domain"/>
    <property type="match status" value="1"/>
</dbReference>
<sequence length="895" mass="98647">MFKQKKLSLSIALLATIGGPQVCAQDGEQRQADDPALEEVVVRGVRGSVVTAQAIKMDSQQVVDSIVAEDVGKLPDNSVAEALQRVTGVQIERANGEASTVLVRGLPNVVTTLNGRNIFTTTGRGVALADIPADLLHRVDVKKSASAADIEGGIAGVIDVRLRRPFDFDDGFTIAGGLREVYSERAESTDPVGSVTMNNNWSSGDSDFGAMFSVSYQDRGYMDQVNFVTAPFAKEIPHPDSVAAPNPGEPTLIPNVIGSYFRHGDRNRTSYNGAFQWSPNDNSEYYAEFFHIAYEQDSEWNFWVPLPSWGDPADEPIGLGYVTEYKPGTNVAKEYVRDDAPGTITSNQAFSDSSDTTQVAFGGEWNFDRLTVNTDLAYTTSEAENETFILDLVFFAPSVTYDFSKNGTGASDVTIENADGTPYDLTDPSQYVLNQFFDQRSRQEGEAISWKTDFNYAFDQGVVTSLDFGLRLNQRSAFNQSADTGGLAGDPDNPVFLTDFPGLEDMTPSGFLSDVVDVNTDQWLTPRRDYLLANRSEIRQAMGHDPLPQGPDYIPALYFDNEENNYAAYINANYEMSLGDMPLDGELGVRAVRLESTLRGAGASEDTSANKLLPSLNARLGLREDLFLRGALSQTITRPGFADLNPFTAYFQPTPTQPDFGTGEGGNPELESVESSNLDMSLEWYFDDASSLTAGLFYRDIEGYIQFYASEEMRDDVPYEVTRPQNTGSGSLEGVELAYTQFFDNLPGFWSGFGIQANATFMDGEAESPPDAEGNTEMQNLQNVSDESYNLVLLYEKYDFSARLAYNWRSDYYLNFDEAGAQPGSSVIVTDTDSLDLALNYDWNENLSFLLEATNLTDSVYSDYFGGGGSADESLYPRDTFARERTYSLGMRFRY</sequence>
<proteinExistence type="inferred from homology"/>
<dbReference type="InterPro" id="IPR037066">
    <property type="entry name" value="Plug_dom_sf"/>
</dbReference>
<keyword evidence="14" id="KW-1185">Reference proteome</keyword>
<evidence type="ECO:0000313" key="14">
    <source>
        <dbReference type="Proteomes" id="UP001597425"/>
    </source>
</evidence>
<feature type="chain" id="PRO_5046047724" evidence="10">
    <location>
        <begin position="25"/>
        <end position="895"/>
    </location>
</feature>
<evidence type="ECO:0000256" key="3">
    <source>
        <dbReference type="ARBA" id="ARBA00022452"/>
    </source>
</evidence>
<evidence type="ECO:0000256" key="6">
    <source>
        <dbReference type="ARBA" id="ARBA00023136"/>
    </source>
</evidence>
<evidence type="ECO:0000256" key="5">
    <source>
        <dbReference type="ARBA" id="ARBA00023077"/>
    </source>
</evidence>
<comment type="subcellular location">
    <subcellularLocation>
        <location evidence="1 8">Cell outer membrane</location>
        <topology evidence="1 8">Multi-pass membrane protein</topology>
    </subcellularLocation>
</comment>
<keyword evidence="13" id="KW-0675">Receptor</keyword>
<keyword evidence="6 8" id="KW-0472">Membrane</keyword>
<dbReference type="NCBIfam" id="TIGR01782">
    <property type="entry name" value="TonB-Xanth-Caul"/>
    <property type="match status" value="1"/>
</dbReference>
<name>A0ABW5EKU8_9GAMM</name>
<dbReference type="PANTHER" id="PTHR40980:SF3">
    <property type="entry name" value="TONB-DEPENDENT RECEPTOR-LIKE BETA-BARREL DOMAIN-CONTAINING PROTEIN"/>
    <property type="match status" value="1"/>
</dbReference>
<dbReference type="Proteomes" id="UP001597425">
    <property type="component" value="Unassembled WGS sequence"/>
</dbReference>
<evidence type="ECO:0000256" key="4">
    <source>
        <dbReference type="ARBA" id="ARBA00022692"/>
    </source>
</evidence>
<evidence type="ECO:0000259" key="11">
    <source>
        <dbReference type="Pfam" id="PF00593"/>
    </source>
</evidence>
<feature type="domain" description="TonB-dependent receptor plug" evidence="12">
    <location>
        <begin position="56"/>
        <end position="157"/>
    </location>
</feature>
<dbReference type="Pfam" id="PF00593">
    <property type="entry name" value="TonB_dep_Rec_b-barrel"/>
    <property type="match status" value="1"/>
</dbReference>